<dbReference type="InterPro" id="IPR055064">
    <property type="entry name" value="BRISC_FAM175B_helical"/>
</dbReference>
<accession>A0AAN9VCP6</accession>
<dbReference type="GO" id="GO:0008608">
    <property type="term" value="P:attachment of spindle microtubules to kinetochore"/>
    <property type="evidence" value="ECO:0007669"/>
    <property type="project" value="TreeGrafter"/>
</dbReference>
<feature type="domain" description="BRISC complex subunit FAM175B helical" evidence="3">
    <location>
        <begin position="191"/>
        <end position="250"/>
    </location>
</feature>
<dbReference type="GO" id="GO:0008017">
    <property type="term" value="F:microtubule binding"/>
    <property type="evidence" value="ECO:0007669"/>
    <property type="project" value="TreeGrafter"/>
</dbReference>
<gene>
    <name evidence="4" type="ORF">R5R35_014323</name>
</gene>
<dbReference type="GO" id="GO:0031593">
    <property type="term" value="F:polyubiquitin modification-dependent protein binding"/>
    <property type="evidence" value="ECO:0007669"/>
    <property type="project" value="TreeGrafter"/>
</dbReference>
<feature type="compositionally biased region" description="Low complexity" evidence="2">
    <location>
        <begin position="379"/>
        <end position="424"/>
    </location>
</feature>
<protein>
    <recommendedName>
        <fullName evidence="3">BRISC complex subunit FAM175B helical domain-containing protein</fullName>
    </recommendedName>
</protein>
<dbReference type="Pfam" id="PF21125">
    <property type="entry name" value="MPN_2A_DUB_like"/>
    <property type="match status" value="1"/>
</dbReference>
<feature type="region of interest" description="Disordered" evidence="2">
    <location>
        <begin position="334"/>
        <end position="473"/>
    </location>
</feature>
<evidence type="ECO:0000256" key="2">
    <source>
        <dbReference type="SAM" id="MobiDB-lite"/>
    </source>
</evidence>
<evidence type="ECO:0000259" key="3">
    <source>
        <dbReference type="Pfam" id="PF22299"/>
    </source>
</evidence>
<organism evidence="4 5">
    <name type="scientific">Gryllus longicercus</name>
    <dbReference type="NCBI Taxonomy" id="2509291"/>
    <lineage>
        <taxon>Eukaryota</taxon>
        <taxon>Metazoa</taxon>
        <taxon>Ecdysozoa</taxon>
        <taxon>Arthropoda</taxon>
        <taxon>Hexapoda</taxon>
        <taxon>Insecta</taxon>
        <taxon>Pterygota</taxon>
        <taxon>Neoptera</taxon>
        <taxon>Polyneoptera</taxon>
        <taxon>Orthoptera</taxon>
        <taxon>Ensifera</taxon>
        <taxon>Gryllidea</taxon>
        <taxon>Grylloidea</taxon>
        <taxon>Gryllidae</taxon>
        <taxon>Gryllinae</taxon>
        <taxon>Gryllus</taxon>
    </lineage>
</organism>
<keyword evidence="5" id="KW-1185">Reference proteome</keyword>
<dbReference type="PRINTS" id="PR02051">
    <property type="entry name" value="PROTEINF175"/>
</dbReference>
<dbReference type="CDD" id="cd23525">
    <property type="entry name" value="Abraxas_2_insects"/>
    <property type="match status" value="1"/>
</dbReference>
<name>A0AAN9VCP6_9ORTH</name>
<dbReference type="AlphaFoldDB" id="A0AAN9VCP6"/>
<reference evidence="4 5" key="1">
    <citation type="submission" date="2024-03" db="EMBL/GenBank/DDBJ databases">
        <title>The genome assembly and annotation of the cricket Gryllus longicercus Weissman &amp; Gray.</title>
        <authorList>
            <person name="Szrajer S."/>
            <person name="Gray D."/>
            <person name="Ylla G."/>
        </authorList>
    </citation>
    <scope>NUCLEOTIDE SEQUENCE [LARGE SCALE GENOMIC DNA]</scope>
    <source>
        <strain evidence="4">DAG 2021-001</strain>
        <tissue evidence="4">Whole body minus gut</tissue>
    </source>
</reference>
<evidence type="ECO:0000313" key="5">
    <source>
        <dbReference type="Proteomes" id="UP001378592"/>
    </source>
</evidence>
<dbReference type="GO" id="GO:0090307">
    <property type="term" value="P:mitotic spindle assembly"/>
    <property type="evidence" value="ECO:0007669"/>
    <property type="project" value="TreeGrafter"/>
</dbReference>
<feature type="region of interest" description="Disordered" evidence="2">
    <location>
        <begin position="272"/>
        <end position="300"/>
    </location>
</feature>
<comment type="caution">
    <text evidence="4">The sequence shown here is derived from an EMBL/GenBank/DDBJ whole genome shotgun (WGS) entry which is preliminary data.</text>
</comment>
<dbReference type="GO" id="GO:0070536">
    <property type="term" value="P:protein K63-linked deubiquitination"/>
    <property type="evidence" value="ECO:0007669"/>
    <property type="project" value="TreeGrafter"/>
</dbReference>
<dbReference type="InterPro" id="IPR023238">
    <property type="entry name" value="FAM175"/>
</dbReference>
<feature type="compositionally biased region" description="Low complexity" evidence="2">
    <location>
        <begin position="338"/>
        <end position="348"/>
    </location>
</feature>
<dbReference type="Pfam" id="PF22299">
    <property type="entry name" value="BRISC_FAM175B_helical"/>
    <property type="match status" value="1"/>
</dbReference>
<evidence type="ECO:0000313" key="4">
    <source>
        <dbReference type="EMBL" id="KAK7793820.1"/>
    </source>
</evidence>
<feature type="compositionally biased region" description="Polar residues" evidence="2">
    <location>
        <begin position="461"/>
        <end position="473"/>
    </location>
</feature>
<proteinExistence type="predicted"/>
<sequence length="473" mass="51679">MAAHICVTLSGPALSFLIYENVKCYCDQEGFLVGEIISHVTDTISDSQIRGEKTETIISVNSLMPIPSCLSFYNGVGKINEEKLKSFLKDKSKEVIGWYSFRRNSSLVPHLRDRLLHKELSAAVPHVSPEHFTMCLLNTSISNGGSTHVFNHKFLRYRHSKFEALPMQIHNLGETQPEYKIVPSTTSLSESFNNIIASLKVSHESGSDAALVCHIQRALQEHLRRLINDVAQSEIRVAELEKEVDMLRQQPGPMPNEVLLPQLLREDLNDTNKLESSESDEPPILTPSKPIKRSQSPTTDICSNHIENRVEEGGGGGGDVSSSNEPFAYVTEMKAQMSQPHSSQPSSSIAVEGTSAVKRPIERGRGSGRGVGRVTRKTQQQQQKQQQQTSLQQQPQKQSSPKPGDNSESAAAAASRRSGSAGASPVRGGTTASNARGPKRCGYAQAVKRAGANAESPKPVTRSQTANTSSQEY</sequence>
<feature type="coiled-coil region" evidence="1">
    <location>
        <begin position="223"/>
        <end position="250"/>
    </location>
</feature>
<dbReference type="Proteomes" id="UP001378592">
    <property type="component" value="Unassembled WGS sequence"/>
</dbReference>
<dbReference type="PANTHER" id="PTHR31728">
    <property type="entry name" value="ABRAXAS FAMILY MEMBER"/>
    <property type="match status" value="1"/>
</dbReference>
<dbReference type="EMBL" id="JAZDUA010000359">
    <property type="protein sequence ID" value="KAK7793820.1"/>
    <property type="molecule type" value="Genomic_DNA"/>
</dbReference>
<keyword evidence="1" id="KW-0175">Coiled coil</keyword>
<dbReference type="PANTHER" id="PTHR31728:SF5">
    <property type="entry name" value="OS07G0540200 PROTEIN"/>
    <property type="match status" value="1"/>
</dbReference>
<evidence type="ECO:0000256" key="1">
    <source>
        <dbReference type="SAM" id="Coils"/>
    </source>
</evidence>
<dbReference type="GO" id="GO:0005634">
    <property type="term" value="C:nucleus"/>
    <property type="evidence" value="ECO:0007669"/>
    <property type="project" value="TreeGrafter"/>
</dbReference>